<dbReference type="RefSeq" id="WP_344774550.1">
    <property type="nucleotide sequence ID" value="NZ_BAABBX010000007.1"/>
</dbReference>
<dbReference type="SUPFAM" id="SSF54909">
    <property type="entry name" value="Dimeric alpha+beta barrel"/>
    <property type="match status" value="1"/>
</dbReference>
<feature type="region of interest" description="Disordered" evidence="9">
    <location>
        <begin position="271"/>
        <end position="291"/>
    </location>
</feature>
<feature type="domain" description="Dyp-type peroxidase N-terminal" evidence="10">
    <location>
        <begin position="59"/>
        <end position="200"/>
    </location>
</feature>
<protein>
    <submittedName>
        <fullName evidence="12">Dyp-type peroxidase</fullName>
    </submittedName>
</protein>
<dbReference type="EMBL" id="BAABBX010000007">
    <property type="protein sequence ID" value="GAA4186609.1"/>
    <property type="molecule type" value="Genomic_DNA"/>
</dbReference>
<gene>
    <name evidence="12" type="ORF">GCM10022288_10450</name>
</gene>
<dbReference type="Pfam" id="PF20628">
    <property type="entry name" value="Dyp_perox_C"/>
    <property type="match status" value="1"/>
</dbReference>
<evidence type="ECO:0000313" key="12">
    <source>
        <dbReference type="EMBL" id="GAA4186609.1"/>
    </source>
</evidence>
<evidence type="ECO:0000256" key="4">
    <source>
        <dbReference type="ARBA" id="ARBA00022723"/>
    </source>
</evidence>
<comment type="caution">
    <text evidence="12">The sequence shown here is derived from an EMBL/GenBank/DDBJ whole genome shotgun (WGS) entry which is preliminary data.</text>
</comment>
<evidence type="ECO:0000256" key="9">
    <source>
        <dbReference type="SAM" id="MobiDB-lite"/>
    </source>
</evidence>
<evidence type="ECO:0000256" key="7">
    <source>
        <dbReference type="ARBA" id="ARBA00023004"/>
    </source>
</evidence>
<evidence type="ECO:0000259" key="11">
    <source>
        <dbReference type="Pfam" id="PF20628"/>
    </source>
</evidence>
<evidence type="ECO:0000256" key="8">
    <source>
        <dbReference type="ARBA" id="ARBA00025737"/>
    </source>
</evidence>
<keyword evidence="13" id="KW-1185">Reference proteome</keyword>
<proteinExistence type="inferred from homology"/>
<dbReference type="InterPro" id="IPR006311">
    <property type="entry name" value="TAT_signal"/>
</dbReference>
<dbReference type="GO" id="GO:0004601">
    <property type="term" value="F:peroxidase activity"/>
    <property type="evidence" value="ECO:0007669"/>
    <property type="project" value="UniProtKB-KW"/>
</dbReference>
<keyword evidence="7" id="KW-0408">Iron</keyword>
<evidence type="ECO:0000256" key="3">
    <source>
        <dbReference type="ARBA" id="ARBA00022617"/>
    </source>
</evidence>
<name>A0ABP8AMW9_9MICO</name>
<evidence type="ECO:0000256" key="5">
    <source>
        <dbReference type="ARBA" id="ARBA00022729"/>
    </source>
</evidence>
<dbReference type="Proteomes" id="UP001500213">
    <property type="component" value="Unassembled WGS sequence"/>
</dbReference>
<evidence type="ECO:0000256" key="2">
    <source>
        <dbReference type="ARBA" id="ARBA00022559"/>
    </source>
</evidence>
<dbReference type="InterPro" id="IPR048327">
    <property type="entry name" value="Dyp_perox_N"/>
</dbReference>
<dbReference type="Pfam" id="PF04261">
    <property type="entry name" value="Dyp_perox_N"/>
    <property type="match status" value="1"/>
</dbReference>
<dbReference type="PANTHER" id="PTHR30521">
    <property type="entry name" value="DEFERROCHELATASE/PEROXIDASE"/>
    <property type="match status" value="1"/>
</dbReference>
<comment type="similarity">
    <text evidence="8">Belongs to the DyP-type peroxidase family.</text>
</comment>
<organism evidence="12 13">
    <name type="scientific">Gryllotalpicola kribbensis</name>
    <dbReference type="NCBI Taxonomy" id="993084"/>
    <lineage>
        <taxon>Bacteria</taxon>
        <taxon>Bacillati</taxon>
        <taxon>Actinomycetota</taxon>
        <taxon>Actinomycetes</taxon>
        <taxon>Micrococcales</taxon>
        <taxon>Microbacteriaceae</taxon>
        <taxon>Gryllotalpicola</taxon>
    </lineage>
</organism>
<sequence length="406" mass="42980">MAEHHTSRRAFLIGGAASLGAAAAGVAAGTLLTIAVNPETVSDAEPDTQTTVPFYGIHQPGIAEPPPAQAAFLGFDLAPGTSRGAVAEVMKKWTMISAALAMGDTSADESLVSVGTEPGRFTMTVGISGPGLDALGAERPAPLVDHPVFPGDQIDERMSFGHMFVQLCSADRVYLAGAVRAVRQSAAAALTPRWQFSGFRNADADSTPRNGRNLMGQIDGTNNIAASRATEGGAVWVKDAGPRWLIGGSYVAIRRFRMLLGAWEDTPRGTQDRTIGRHLDTGAPIGSRQEQDPVDLDATDASGAPLIPLDAHIRLAAPRRGAGEEMLRRSYSYSTGQFDSTMGDEDAGLIFVSYQSDPTTSFIPVQQRLADSDALNRFVIATSSSLFAVFPGVQDSDDWYGRELLS</sequence>
<keyword evidence="3" id="KW-0349">Heme</keyword>
<dbReference type="PANTHER" id="PTHR30521:SF4">
    <property type="entry name" value="DEFERROCHELATASE"/>
    <property type="match status" value="1"/>
</dbReference>
<keyword evidence="4" id="KW-0479">Metal-binding</keyword>
<dbReference type="PROSITE" id="PS51404">
    <property type="entry name" value="DYP_PEROXIDASE"/>
    <property type="match status" value="1"/>
</dbReference>
<reference evidence="13" key="1">
    <citation type="journal article" date="2019" name="Int. J. Syst. Evol. Microbiol.">
        <title>The Global Catalogue of Microorganisms (GCM) 10K type strain sequencing project: providing services to taxonomists for standard genome sequencing and annotation.</title>
        <authorList>
            <consortium name="The Broad Institute Genomics Platform"/>
            <consortium name="The Broad Institute Genome Sequencing Center for Infectious Disease"/>
            <person name="Wu L."/>
            <person name="Ma J."/>
        </authorList>
    </citation>
    <scope>NUCLEOTIDE SEQUENCE [LARGE SCALE GENOMIC DNA]</scope>
    <source>
        <strain evidence="13">JCM 17593</strain>
    </source>
</reference>
<evidence type="ECO:0000256" key="6">
    <source>
        <dbReference type="ARBA" id="ARBA00023002"/>
    </source>
</evidence>
<keyword evidence="2 12" id="KW-0575">Peroxidase</keyword>
<dbReference type="InterPro" id="IPR011008">
    <property type="entry name" value="Dimeric_a/b-barrel"/>
</dbReference>
<dbReference type="InterPro" id="IPR006314">
    <property type="entry name" value="Dyp_peroxidase"/>
</dbReference>
<keyword evidence="6" id="KW-0560">Oxidoreductase</keyword>
<evidence type="ECO:0000256" key="1">
    <source>
        <dbReference type="ARBA" id="ARBA00001970"/>
    </source>
</evidence>
<dbReference type="PROSITE" id="PS51318">
    <property type="entry name" value="TAT"/>
    <property type="match status" value="1"/>
</dbReference>
<feature type="compositionally biased region" description="Basic and acidic residues" evidence="9">
    <location>
        <begin position="271"/>
        <end position="280"/>
    </location>
</feature>
<accession>A0ABP8AMW9</accession>
<comment type="cofactor">
    <cofactor evidence="1">
        <name>heme b</name>
        <dbReference type="ChEBI" id="CHEBI:60344"/>
    </cofactor>
</comment>
<evidence type="ECO:0000259" key="10">
    <source>
        <dbReference type="Pfam" id="PF04261"/>
    </source>
</evidence>
<dbReference type="NCBIfam" id="TIGR01413">
    <property type="entry name" value="Dyp_perox_fam"/>
    <property type="match status" value="1"/>
</dbReference>
<dbReference type="InterPro" id="IPR048328">
    <property type="entry name" value="Dyp_perox_C"/>
</dbReference>
<keyword evidence="5" id="KW-0732">Signal</keyword>
<evidence type="ECO:0000313" key="13">
    <source>
        <dbReference type="Proteomes" id="UP001500213"/>
    </source>
</evidence>
<feature type="domain" description="Dyp-type peroxidase C-terminal" evidence="11">
    <location>
        <begin position="212"/>
        <end position="393"/>
    </location>
</feature>